<organism evidence="2 3">
    <name type="scientific">Oesophagostomum dentatum</name>
    <name type="common">Nodular worm</name>
    <dbReference type="NCBI Taxonomy" id="61180"/>
    <lineage>
        <taxon>Eukaryota</taxon>
        <taxon>Metazoa</taxon>
        <taxon>Ecdysozoa</taxon>
        <taxon>Nematoda</taxon>
        <taxon>Chromadorea</taxon>
        <taxon>Rhabditida</taxon>
        <taxon>Rhabditina</taxon>
        <taxon>Rhabditomorpha</taxon>
        <taxon>Strongyloidea</taxon>
        <taxon>Strongylidae</taxon>
        <taxon>Oesophagostomum</taxon>
    </lineage>
</organism>
<protein>
    <submittedName>
        <fullName evidence="2">Uncharacterized protein</fullName>
    </submittedName>
</protein>
<gene>
    <name evidence="2" type="ORF">OESDEN_06972</name>
</gene>
<evidence type="ECO:0000313" key="3">
    <source>
        <dbReference type="Proteomes" id="UP000053660"/>
    </source>
</evidence>
<sequence>MNLFTAILLPTIVYAAFFDGPKEGECYKIVEYENTGRYTVENHDIPEEDLDGFNDITVMGRRAPAIEVTEENYFKEFLTRELKMKLLTSMLLPTVVYAAFFDGPKEGECYKIVEYENTGRYTVENQDIPEEDFDGFNDITDVKELVITFKRVEAIKDSRAHQYHILEGGVKGEEPKTIIMETVPFHILPHMITLEEYNKKIGVCKTLRFRQYNALFEDMRKNHKLLNV</sequence>
<evidence type="ECO:0000256" key="1">
    <source>
        <dbReference type="SAM" id="SignalP"/>
    </source>
</evidence>
<keyword evidence="3" id="KW-1185">Reference proteome</keyword>
<reference evidence="2 3" key="1">
    <citation type="submission" date="2014-03" db="EMBL/GenBank/DDBJ databases">
        <title>Draft genome of the hookworm Oesophagostomum dentatum.</title>
        <authorList>
            <person name="Mitreva M."/>
        </authorList>
    </citation>
    <scope>NUCLEOTIDE SEQUENCE [LARGE SCALE GENOMIC DNA]</scope>
    <source>
        <strain evidence="2 3">OD-Hann</strain>
    </source>
</reference>
<proteinExistence type="predicted"/>
<accession>A0A0B1TAH7</accession>
<dbReference type="Proteomes" id="UP000053660">
    <property type="component" value="Unassembled WGS sequence"/>
</dbReference>
<feature type="signal peptide" evidence="1">
    <location>
        <begin position="1"/>
        <end position="15"/>
    </location>
</feature>
<dbReference type="EMBL" id="KN550940">
    <property type="protein sequence ID" value="KHJ93121.1"/>
    <property type="molecule type" value="Genomic_DNA"/>
</dbReference>
<feature type="chain" id="PRO_5013288874" evidence="1">
    <location>
        <begin position="16"/>
        <end position="228"/>
    </location>
</feature>
<keyword evidence="1" id="KW-0732">Signal</keyword>
<dbReference type="AlphaFoldDB" id="A0A0B1TAH7"/>
<evidence type="ECO:0000313" key="2">
    <source>
        <dbReference type="EMBL" id="KHJ93121.1"/>
    </source>
</evidence>
<name>A0A0B1TAH7_OESDE</name>